<name>R0M3U4_ANAPL</name>
<protein>
    <submittedName>
        <fullName evidence="2">Uncharacterized protein</fullName>
    </submittedName>
</protein>
<feature type="compositionally biased region" description="Polar residues" evidence="1">
    <location>
        <begin position="365"/>
        <end position="378"/>
    </location>
</feature>
<evidence type="ECO:0000313" key="3">
    <source>
        <dbReference type="Proteomes" id="UP000296049"/>
    </source>
</evidence>
<reference evidence="3" key="1">
    <citation type="journal article" date="2013" name="Nat. Genet.">
        <title>The duck genome and transcriptome provide insight into an avian influenza virus reservoir species.</title>
        <authorList>
            <person name="Huang Y."/>
            <person name="Li Y."/>
            <person name="Burt D.W."/>
            <person name="Chen H."/>
            <person name="Zhang Y."/>
            <person name="Qian W."/>
            <person name="Kim H."/>
            <person name="Gan S."/>
            <person name="Zhao Y."/>
            <person name="Li J."/>
            <person name="Yi K."/>
            <person name="Feng H."/>
            <person name="Zhu P."/>
            <person name="Li B."/>
            <person name="Liu Q."/>
            <person name="Fairley S."/>
            <person name="Magor K.E."/>
            <person name="Du Z."/>
            <person name="Hu X."/>
            <person name="Goodman L."/>
            <person name="Tafer H."/>
            <person name="Vignal A."/>
            <person name="Lee T."/>
            <person name="Kim K.W."/>
            <person name="Sheng Z."/>
            <person name="An Y."/>
            <person name="Searle S."/>
            <person name="Herrero J."/>
            <person name="Groenen M.A."/>
            <person name="Crooijmans R.P."/>
            <person name="Faraut T."/>
            <person name="Cai Q."/>
            <person name="Webster R.G."/>
            <person name="Aldridge J.R."/>
            <person name="Warren W.C."/>
            <person name="Bartschat S."/>
            <person name="Kehr S."/>
            <person name="Marz M."/>
            <person name="Stadler P.F."/>
            <person name="Smith J."/>
            <person name="Kraus R.H."/>
            <person name="Zhao Y."/>
            <person name="Ren L."/>
            <person name="Fei J."/>
            <person name="Morisson M."/>
            <person name="Kaiser P."/>
            <person name="Griffin D.K."/>
            <person name="Rao M."/>
            <person name="Pitel F."/>
            <person name="Wang J."/>
            <person name="Li N."/>
        </authorList>
    </citation>
    <scope>NUCLEOTIDE SEQUENCE [LARGE SCALE GENOMIC DNA]</scope>
</reference>
<feature type="compositionally biased region" description="Basic and acidic residues" evidence="1">
    <location>
        <begin position="138"/>
        <end position="150"/>
    </location>
</feature>
<dbReference type="EMBL" id="KB742539">
    <property type="protein sequence ID" value="EOB07323.1"/>
    <property type="molecule type" value="Genomic_DNA"/>
</dbReference>
<sequence length="389" mass="42522">MQAAGSDMNQSNVWAAIPFPMALPPGERSGMHSDILQLGNKKTREQLEKTGISCIPHMPRVLGRPGLPHCYGMLLTMEREPHPAPPDTALLESLHAPAHMPETLKESWRTASDTRTIKTGTNDPGFFQQAGYLQNTGDESRRGGRTDGGPHTKPPAPTPKARCPCLGSPLLPARALKIGSSTVRLTACRNDVSGTNKHKEILISGQEMDKTSTVRSYQVTVKINVQPRHDYLQIRAHFTIRVYCLVAHGQILVQSSSTNESEIEDSAPFKALCITSQQATRDTHGPTHFPLPAPARLLLPLLSSSSPEPGTSRDSGRVPIAPPTGGSSHRAYHQTCSFLNMGAANSPQVNRKFTPRLPLQPDHSTNFPQLTDFVNPNEQKPYKSEHCQI</sequence>
<feature type="compositionally biased region" description="Basic and acidic residues" evidence="1">
    <location>
        <begin position="380"/>
        <end position="389"/>
    </location>
</feature>
<feature type="region of interest" description="Disordered" evidence="1">
    <location>
        <begin position="365"/>
        <end position="389"/>
    </location>
</feature>
<keyword evidence="3" id="KW-1185">Reference proteome</keyword>
<evidence type="ECO:0000256" key="1">
    <source>
        <dbReference type="SAM" id="MobiDB-lite"/>
    </source>
</evidence>
<dbReference type="AlphaFoldDB" id="R0M3U4"/>
<feature type="region of interest" description="Disordered" evidence="1">
    <location>
        <begin position="301"/>
        <end position="331"/>
    </location>
</feature>
<evidence type="ECO:0000313" key="2">
    <source>
        <dbReference type="EMBL" id="EOB07323.1"/>
    </source>
</evidence>
<proteinExistence type="predicted"/>
<feature type="region of interest" description="Disordered" evidence="1">
    <location>
        <begin position="118"/>
        <end position="161"/>
    </location>
</feature>
<organism evidence="2 3">
    <name type="scientific">Anas platyrhynchos</name>
    <name type="common">Mallard</name>
    <name type="synonym">Anas boschas</name>
    <dbReference type="NCBI Taxonomy" id="8839"/>
    <lineage>
        <taxon>Eukaryota</taxon>
        <taxon>Metazoa</taxon>
        <taxon>Chordata</taxon>
        <taxon>Craniata</taxon>
        <taxon>Vertebrata</taxon>
        <taxon>Euteleostomi</taxon>
        <taxon>Archelosauria</taxon>
        <taxon>Archosauria</taxon>
        <taxon>Dinosauria</taxon>
        <taxon>Saurischia</taxon>
        <taxon>Theropoda</taxon>
        <taxon>Coelurosauria</taxon>
        <taxon>Aves</taxon>
        <taxon>Neognathae</taxon>
        <taxon>Galloanserae</taxon>
        <taxon>Anseriformes</taxon>
        <taxon>Anatidae</taxon>
        <taxon>Anatinae</taxon>
        <taxon>Anas</taxon>
    </lineage>
</organism>
<gene>
    <name evidence="2" type="ORF">Anapl_07662</name>
</gene>
<accession>R0M3U4</accession>
<dbReference type="Proteomes" id="UP000296049">
    <property type="component" value="Unassembled WGS sequence"/>
</dbReference>